<gene>
    <name evidence="2" type="ORF">BN137_2733</name>
</gene>
<accession>K8A1L8</accession>
<reference evidence="2" key="1">
    <citation type="submission" date="2012-07" db="EMBL/GenBank/DDBJ databases">
        <authorList>
            <person name="Cummings C."/>
        </authorList>
    </citation>
    <scope>NUCLEOTIDE SEQUENCE</scope>
    <source>
        <strain evidence="2">1330</strain>
    </source>
</reference>
<keyword evidence="1" id="KW-1133">Transmembrane helix</keyword>
<proteinExistence type="predicted"/>
<comment type="caution">
    <text evidence="2">The sequence shown here is derived from an EMBL/GenBank/DDBJ whole genome shotgun (WGS) entry which is preliminary data.</text>
</comment>
<organism evidence="2 3">
    <name type="scientific">Cronobacter condimenti 1330</name>
    <dbReference type="NCBI Taxonomy" id="1073999"/>
    <lineage>
        <taxon>Bacteria</taxon>
        <taxon>Pseudomonadati</taxon>
        <taxon>Pseudomonadota</taxon>
        <taxon>Gammaproteobacteria</taxon>
        <taxon>Enterobacterales</taxon>
        <taxon>Enterobacteriaceae</taxon>
        <taxon>Cronobacter</taxon>
    </lineage>
</organism>
<evidence type="ECO:0000313" key="2">
    <source>
        <dbReference type="EMBL" id="CCJ73356.1"/>
    </source>
</evidence>
<dbReference type="Proteomes" id="UP000009340">
    <property type="component" value="Unassembled WGS sequence"/>
</dbReference>
<sequence>MKVLRKAFDAKRRKNKQGRLTIPVGDIFNLLINCYGVVVFLPGK</sequence>
<protein>
    <submittedName>
        <fullName evidence="2">Uncharacterized protein</fullName>
    </submittedName>
</protein>
<keyword evidence="1" id="KW-0472">Membrane</keyword>
<dbReference type="AlphaFoldDB" id="K8A1L8"/>
<evidence type="ECO:0000313" key="3">
    <source>
        <dbReference type="Proteomes" id="UP000009340"/>
    </source>
</evidence>
<feature type="transmembrane region" description="Helical" evidence="1">
    <location>
        <begin position="20"/>
        <end position="41"/>
    </location>
</feature>
<dbReference type="EMBL" id="CAKW01000102">
    <property type="protein sequence ID" value="CCJ73356.1"/>
    <property type="molecule type" value="Genomic_DNA"/>
</dbReference>
<name>K8A1L8_9ENTR</name>
<evidence type="ECO:0000256" key="1">
    <source>
        <dbReference type="SAM" id="Phobius"/>
    </source>
</evidence>
<keyword evidence="1" id="KW-0812">Transmembrane</keyword>